<proteinExistence type="predicted"/>
<name>A0A4Y6ERT3_9CAUD</name>
<evidence type="ECO:0000256" key="1">
    <source>
        <dbReference type="SAM" id="MobiDB-lite"/>
    </source>
</evidence>
<dbReference type="GeneID" id="77928607"/>
<evidence type="ECO:0000313" key="4">
    <source>
        <dbReference type="Proteomes" id="UP000317451"/>
    </source>
</evidence>
<gene>
    <name evidence="3" type="primary">83</name>
    <name evidence="3" type="ORF">SEA_THANKYOUJORDI_83</name>
</gene>
<feature type="region of interest" description="Disordered" evidence="1">
    <location>
        <begin position="28"/>
        <end position="52"/>
    </location>
</feature>
<dbReference type="KEGG" id="vg:77928607"/>
<organism evidence="3 4">
    <name type="scientific">Gordonia phage ThankyouJordi</name>
    <dbReference type="NCBI Taxonomy" id="2571252"/>
    <lineage>
        <taxon>Viruses</taxon>
        <taxon>Duplodnaviria</taxon>
        <taxon>Heunggongvirae</taxon>
        <taxon>Uroviricota</taxon>
        <taxon>Caudoviricetes</taxon>
        <taxon>Nymbaxtervirinae</taxon>
        <taxon>Nymphadoravirus</taxon>
        <taxon>Nymphadoravirus thankyoujordi</taxon>
    </lineage>
</organism>
<evidence type="ECO:0000313" key="3">
    <source>
        <dbReference type="EMBL" id="QDF17844.1"/>
    </source>
</evidence>
<dbReference type="GO" id="GO:0004519">
    <property type="term" value="F:endonuclease activity"/>
    <property type="evidence" value="ECO:0007669"/>
    <property type="project" value="UniProtKB-KW"/>
</dbReference>
<feature type="compositionally biased region" description="Basic residues" evidence="1">
    <location>
        <begin position="106"/>
        <end position="115"/>
    </location>
</feature>
<feature type="region of interest" description="Disordered" evidence="1">
    <location>
        <begin position="77"/>
        <end position="115"/>
    </location>
</feature>
<dbReference type="Gene3D" id="1.10.30.50">
    <property type="match status" value="1"/>
</dbReference>
<keyword evidence="3" id="KW-0255">Endonuclease</keyword>
<dbReference type="EMBL" id="MK801727">
    <property type="protein sequence ID" value="QDF17844.1"/>
    <property type="molecule type" value="Genomic_DNA"/>
</dbReference>
<reference evidence="3 4" key="1">
    <citation type="submission" date="2019-04" db="EMBL/GenBank/DDBJ databases">
        <authorList>
            <person name="Akwuole F.N."/>
            <person name="Carreras A.M."/>
            <person name="Grubb S.R."/>
            <person name="Yaffe J.A."/>
            <person name="Butela K.A."/>
            <person name="Garlena R.A."/>
            <person name="Russell D.A."/>
            <person name="Pope W.H."/>
            <person name="Jacobs-Sera D."/>
            <person name="Hatfull G.F."/>
        </authorList>
    </citation>
    <scope>NUCLEOTIDE SEQUENCE [LARGE SCALE GENOMIC DNA]</scope>
</reference>
<evidence type="ECO:0000259" key="2">
    <source>
        <dbReference type="SMART" id="SM00507"/>
    </source>
</evidence>
<protein>
    <submittedName>
        <fullName evidence="3">HNH endonuclease</fullName>
    </submittedName>
</protein>
<feature type="compositionally biased region" description="Basic and acidic residues" evidence="1">
    <location>
        <begin position="39"/>
        <end position="52"/>
    </location>
</feature>
<keyword evidence="4" id="KW-1185">Reference proteome</keyword>
<sequence length="115" mass="12636">MPTAPGRVCNRCRKIIPAGQQRCACRPAWEGSSYGNSGTDRRQRAIRDQQLRDHPICQTPGCTRLAVTADHIHNVAAGGSKYDPTNYQSLCGPHHDQKTQAEAQHGRHRPRQGGG</sequence>
<feature type="domain" description="HNH nuclease" evidence="2">
    <location>
        <begin position="45"/>
        <end position="96"/>
    </location>
</feature>
<dbReference type="SMART" id="SM00507">
    <property type="entry name" value="HNHc"/>
    <property type="match status" value="1"/>
</dbReference>
<keyword evidence="3" id="KW-0378">Hydrolase</keyword>
<accession>A0A4Y6ERT3</accession>
<keyword evidence="3" id="KW-0540">Nuclease</keyword>
<dbReference type="InterPro" id="IPR003615">
    <property type="entry name" value="HNH_nuc"/>
</dbReference>
<dbReference type="Proteomes" id="UP000317451">
    <property type="component" value="Segment"/>
</dbReference>
<dbReference type="RefSeq" id="YP_010652783.1">
    <property type="nucleotide sequence ID" value="NC_070789.1"/>
</dbReference>